<feature type="signal peptide" evidence="4">
    <location>
        <begin position="1"/>
        <end position="29"/>
    </location>
</feature>
<dbReference type="GO" id="GO:0005576">
    <property type="term" value="C:extracellular region"/>
    <property type="evidence" value="ECO:0007669"/>
    <property type="project" value="UniProtKB-SubCell"/>
</dbReference>
<comment type="caution">
    <text evidence="5">The sequence shown here is derived from an EMBL/GenBank/DDBJ whole genome shotgun (WGS) entry which is preliminary data.</text>
</comment>
<organism evidence="5 6">
    <name type="scientific">Bathymodiolus thermophilus thioautotrophic gill symbiont</name>
    <dbReference type="NCBI Taxonomy" id="2360"/>
    <lineage>
        <taxon>Bacteria</taxon>
        <taxon>Pseudomonadati</taxon>
        <taxon>Pseudomonadota</taxon>
        <taxon>Gammaproteobacteria</taxon>
        <taxon>sulfur-oxidizing symbionts</taxon>
    </lineage>
</organism>
<comment type="subcellular location">
    <subcellularLocation>
        <location evidence="1">Secreted</location>
    </subcellularLocation>
</comment>
<evidence type="ECO:0000256" key="4">
    <source>
        <dbReference type="SAM" id="SignalP"/>
    </source>
</evidence>
<evidence type="ECO:0000256" key="2">
    <source>
        <dbReference type="ARBA" id="ARBA00022525"/>
    </source>
</evidence>
<keyword evidence="2" id="KW-0964">Secreted</keyword>
<feature type="chain" id="PRO_5012453347" description="YD repeat-containing protein" evidence="4">
    <location>
        <begin position="30"/>
        <end position="222"/>
    </location>
</feature>
<feature type="non-terminal residue" evidence="5">
    <location>
        <position position="222"/>
    </location>
</feature>
<evidence type="ECO:0000313" key="5">
    <source>
        <dbReference type="EMBL" id="OJA03330.1"/>
    </source>
</evidence>
<reference evidence="6" key="1">
    <citation type="submission" date="2016-09" db="EMBL/GenBank/DDBJ databases">
        <title>Genome Sequence of Bathymodiolus thermophilus sulfur-oxidizing gill endosymbiont.</title>
        <authorList>
            <person name="Ponnudurai R."/>
            <person name="Kleiner M."/>
            <person name="Sayavedra L."/>
            <person name="Thuermer A."/>
            <person name="Felbeck H."/>
            <person name="Schlueter R."/>
            <person name="Schweder T."/>
            <person name="Markert S."/>
        </authorList>
    </citation>
    <scope>NUCLEOTIDE SEQUENCE [LARGE SCALE GENOMIC DNA]</scope>
    <source>
        <strain evidence="6">BAT/CrabSpa'14</strain>
    </source>
</reference>
<name>A0A1J8Q1N4_9GAMM</name>
<protein>
    <recommendedName>
        <fullName evidence="7">YD repeat-containing protein</fullName>
    </recommendedName>
</protein>
<gene>
    <name evidence="5" type="ORF">BGC33_03060</name>
</gene>
<dbReference type="Proteomes" id="UP000182798">
    <property type="component" value="Unassembled WGS sequence"/>
</dbReference>
<dbReference type="InterPro" id="IPR003284">
    <property type="entry name" value="Sal_SpvB"/>
</dbReference>
<accession>A0A1J8Q1N4</accession>
<dbReference type="Pfam" id="PF03534">
    <property type="entry name" value="SpvB"/>
    <property type="match status" value="1"/>
</dbReference>
<dbReference type="AlphaFoldDB" id="A0A1J8Q1N4"/>
<dbReference type="EMBL" id="MIQH01000759">
    <property type="protein sequence ID" value="OJA03330.1"/>
    <property type="molecule type" value="Genomic_DNA"/>
</dbReference>
<evidence type="ECO:0000256" key="3">
    <source>
        <dbReference type="ARBA" id="ARBA00023026"/>
    </source>
</evidence>
<sequence length="222" mass="23871">MTDLFKQSINLTLPILLVLLLGTPTQATANIDTTALVGSTAGSFSVNQGTANYTIPLTVPLGIAGMKPELSINYNSSIGNGQLGVGFSLSGSFAIHRCAKTIATDGVKGGINYDNNDRYCLNGQRLITISGTDGQSGSEYRTEMNSFRKIKYNGNYWTVKTKSGQTFEYGNTQDSKIEAQGKSVVRLWSVNKIIDATGNAISYVYNENNANGEYTLSSINYA</sequence>
<evidence type="ECO:0008006" key="7">
    <source>
        <dbReference type="Google" id="ProtNLM"/>
    </source>
</evidence>
<keyword evidence="3" id="KW-0843">Virulence</keyword>
<keyword evidence="4" id="KW-0732">Signal</keyword>
<evidence type="ECO:0000313" key="6">
    <source>
        <dbReference type="Proteomes" id="UP000182798"/>
    </source>
</evidence>
<dbReference type="RefSeq" id="WP_275112751.1">
    <property type="nucleotide sequence ID" value="NZ_MIQH01000759.1"/>
</dbReference>
<dbReference type="GO" id="GO:0005737">
    <property type="term" value="C:cytoplasm"/>
    <property type="evidence" value="ECO:0007669"/>
    <property type="project" value="InterPro"/>
</dbReference>
<evidence type="ECO:0000256" key="1">
    <source>
        <dbReference type="ARBA" id="ARBA00004613"/>
    </source>
</evidence>
<proteinExistence type="predicted"/>